<reference evidence="2 3" key="1">
    <citation type="submission" date="2020-08" db="EMBL/GenBank/DDBJ databases">
        <title>Genomic Encyclopedia of Type Strains, Phase III (KMG-III): the genomes of soil and plant-associated and newly described type strains.</title>
        <authorList>
            <person name="Whitman W."/>
        </authorList>
    </citation>
    <scope>NUCLEOTIDE SEQUENCE [LARGE SCALE GENOMIC DNA]</scope>
    <source>
        <strain evidence="2 3">CECT 8571</strain>
    </source>
</reference>
<proteinExistence type="predicted"/>
<accession>A0A839UVA0</accession>
<evidence type="ECO:0000313" key="3">
    <source>
        <dbReference type="Proteomes" id="UP000559987"/>
    </source>
</evidence>
<gene>
    <name evidence="2" type="ORF">FHS30_002606</name>
</gene>
<dbReference type="Pfam" id="PF09413">
    <property type="entry name" value="DUF2007"/>
    <property type="match status" value="1"/>
</dbReference>
<dbReference type="EMBL" id="JACHXZ010000003">
    <property type="protein sequence ID" value="MBB3169398.1"/>
    <property type="molecule type" value="Genomic_DNA"/>
</dbReference>
<protein>
    <recommendedName>
        <fullName evidence="1">DUF2007 domain-containing protein</fullName>
    </recommendedName>
</protein>
<evidence type="ECO:0000259" key="1">
    <source>
        <dbReference type="Pfam" id="PF09413"/>
    </source>
</evidence>
<comment type="caution">
    <text evidence="2">The sequence shown here is derived from an EMBL/GenBank/DDBJ whole genome shotgun (WGS) entry which is preliminary data.</text>
</comment>
<sequence length="108" mass="12213">MIRVYTAPDMFWLQHARNQLDFAGIETFVRNEYAGGALGDLSFIDCWPELWVADQVSYQKASKILADLNDEKHSDGPEHNCTMCAASNPSNFERCWQCQSPLDTPPAD</sequence>
<dbReference type="AlphaFoldDB" id="A0A839UVA0"/>
<feature type="domain" description="DUF2007" evidence="1">
    <location>
        <begin position="1"/>
        <end position="68"/>
    </location>
</feature>
<organism evidence="2 3">
    <name type="scientific">Simiduia aestuariiviva</name>
    <dbReference type="NCBI Taxonomy" id="1510459"/>
    <lineage>
        <taxon>Bacteria</taxon>
        <taxon>Pseudomonadati</taxon>
        <taxon>Pseudomonadota</taxon>
        <taxon>Gammaproteobacteria</taxon>
        <taxon>Cellvibrionales</taxon>
        <taxon>Cellvibrionaceae</taxon>
        <taxon>Simiduia</taxon>
    </lineage>
</organism>
<dbReference type="InterPro" id="IPR018551">
    <property type="entry name" value="DUF2007"/>
</dbReference>
<evidence type="ECO:0000313" key="2">
    <source>
        <dbReference type="EMBL" id="MBB3169398.1"/>
    </source>
</evidence>
<dbReference type="Proteomes" id="UP000559987">
    <property type="component" value="Unassembled WGS sequence"/>
</dbReference>
<name>A0A839UVA0_9GAMM</name>
<keyword evidence="3" id="KW-1185">Reference proteome</keyword>
<dbReference type="RefSeq" id="WP_183910869.1">
    <property type="nucleotide sequence ID" value="NZ_JACHXZ010000003.1"/>
</dbReference>